<name>S3CR11_OPHP1</name>
<reference evidence="2 3" key="1">
    <citation type="journal article" date="2013" name="BMC Genomics">
        <title>The genome and transcriptome of the pine saprophyte Ophiostoma piceae, and a comparison with the bark beetle-associated pine pathogen Grosmannia clavigera.</title>
        <authorList>
            <person name="Haridas S."/>
            <person name="Wang Y."/>
            <person name="Lim L."/>
            <person name="Massoumi Alamouti S."/>
            <person name="Jackman S."/>
            <person name="Docking R."/>
            <person name="Robertson G."/>
            <person name="Birol I."/>
            <person name="Bohlmann J."/>
            <person name="Breuil C."/>
        </authorList>
    </citation>
    <scope>NUCLEOTIDE SEQUENCE [LARGE SCALE GENOMIC DNA]</scope>
    <source>
        <strain evidence="2 3">UAMH 11346</strain>
    </source>
</reference>
<feature type="compositionally biased region" description="Basic and acidic residues" evidence="1">
    <location>
        <begin position="191"/>
        <end position="213"/>
    </location>
</feature>
<proteinExistence type="predicted"/>
<evidence type="ECO:0000313" key="2">
    <source>
        <dbReference type="EMBL" id="EPE03080.1"/>
    </source>
</evidence>
<dbReference type="AlphaFoldDB" id="S3CR11"/>
<feature type="region of interest" description="Disordered" evidence="1">
    <location>
        <begin position="1"/>
        <end position="24"/>
    </location>
</feature>
<keyword evidence="3" id="KW-1185">Reference proteome</keyword>
<evidence type="ECO:0000256" key="1">
    <source>
        <dbReference type="SAM" id="MobiDB-lite"/>
    </source>
</evidence>
<feature type="region of interest" description="Disordered" evidence="1">
    <location>
        <begin position="29"/>
        <end position="48"/>
    </location>
</feature>
<feature type="region of interest" description="Disordered" evidence="1">
    <location>
        <begin position="145"/>
        <end position="219"/>
    </location>
</feature>
<feature type="compositionally biased region" description="Basic and acidic residues" evidence="1">
    <location>
        <begin position="169"/>
        <end position="183"/>
    </location>
</feature>
<feature type="compositionally biased region" description="Basic and acidic residues" evidence="1">
    <location>
        <begin position="10"/>
        <end position="24"/>
    </location>
</feature>
<feature type="region of interest" description="Disordered" evidence="1">
    <location>
        <begin position="54"/>
        <end position="132"/>
    </location>
</feature>
<feature type="compositionally biased region" description="Basic and acidic residues" evidence="1">
    <location>
        <begin position="145"/>
        <end position="161"/>
    </location>
</feature>
<dbReference type="VEuPathDB" id="FungiDB:F503_08694"/>
<dbReference type="EMBL" id="KE148171">
    <property type="protein sequence ID" value="EPE03080.1"/>
    <property type="molecule type" value="Genomic_DNA"/>
</dbReference>
<dbReference type="HOGENOM" id="CLU_1261858_0_0_1"/>
<dbReference type="Proteomes" id="UP000016923">
    <property type="component" value="Unassembled WGS sequence"/>
</dbReference>
<evidence type="ECO:0000313" key="3">
    <source>
        <dbReference type="Proteomes" id="UP000016923"/>
    </source>
</evidence>
<feature type="compositionally biased region" description="Basic and acidic residues" evidence="1">
    <location>
        <begin position="54"/>
        <end position="94"/>
    </location>
</feature>
<protein>
    <submittedName>
        <fullName evidence="2">Uncharacterized protein</fullName>
    </submittedName>
</protein>
<accession>S3CR11</accession>
<organism evidence="2 3">
    <name type="scientific">Ophiostoma piceae (strain UAMH 11346)</name>
    <name type="common">Sap stain fungus</name>
    <dbReference type="NCBI Taxonomy" id="1262450"/>
    <lineage>
        <taxon>Eukaryota</taxon>
        <taxon>Fungi</taxon>
        <taxon>Dikarya</taxon>
        <taxon>Ascomycota</taxon>
        <taxon>Pezizomycotina</taxon>
        <taxon>Sordariomycetes</taxon>
        <taxon>Sordariomycetidae</taxon>
        <taxon>Ophiostomatales</taxon>
        <taxon>Ophiostomataceae</taxon>
        <taxon>Ophiostoma</taxon>
    </lineage>
</organism>
<gene>
    <name evidence="2" type="ORF">F503_08694</name>
</gene>
<sequence>MSSSSEYMDIEGRPTKGEERSEAEWRFKVLDARRRGDGDQDKLGDRRDLEDLKLIDLRDLRDQEEEKGRETTSEGLERREAEVERLEAGGVDRRGRARRHSDHTGGKMPGYSRTQDTGQAEDRNTEGRCTGRSVCIVEARLKVGIEEKRRRGGEEEERREREEEEEEEKAMRRYERMEDKSTNKEGTQYGWRREGAMEQNDDKKGKRQNDEKRRGRSGR</sequence>